<dbReference type="PANTHER" id="PTHR42800:SF1">
    <property type="entry name" value="EXOINULINASE INUD (AFU_ORTHOLOGUE AFUA_5G00480)"/>
    <property type="match status" value="1"/>
</dbReference>
<accession>A0A9D2R8Y0</accession>
<dbReference type="CDD" id="cd18622">
    <property type="entry name" value="GH32_Inu-like"/>
    <property type="match status" value="1"/>
</dbReference>
<dbReference type="InterPro" id="IPR023296">
    <property type="entry name" value="Glyco_hydro_beta-prop_sf"/>
</dbReference>
<dbReference type="SUPFAM" id="SSF49899">
    <property type="entry name" value="Concanavalin A-like lectins/glucanases"/>
    <property type="match status" value="1"/>
</dbReference>
<name>A0A9D2R8Y0_9FIRM</name>
<dbReference type="Gene3D" id="2.115.10.20">
    <property type="entry name" value="Glycosyl hydrolase domain, family 43"/>
    <property type="match status" value="1"/>
</dbReference>
<dbReference type="GO" id="GO:0004575">
    <property type="term" value="F:sucrose alpha-glucosidase activity"/>
    <property type="evidence" value="ECO:0007669"/>
    <property type="project" value="TreeGrafter"/>
</dbReference>
<dbReference type="SUPFAM" id="SSF75005">
    <property type="entry name" value="Arabinanase/levansucrase/invertase"/>
    <property type="match status" value="1"/>
</dbReference>
<dbReference type="AlphaFoldDB" id="A0A9D2R8Y0"/>
<reference evidence="5" key="2">
    <citation type="submission" date="2021-04" db="EMBL/GenBank/DDBJ databases">
        <authorList>
            <person name="Gilroy R."/>
        </authorList>
    </citation>
    <scope>NUCLEOTIDE SEQUENCE</scope>
    <source>
        <strain evidence="5">ChiW19-6364</strain>
    </source>
</reference>
<gene>
    <name evidence="5" type="ORF">H9913_05880</name>
</gene>
<dbReference type="InterPro" id="IPR013320">
    <property type="entry name" value="ConA-like_dom_sf"/>
</dbReference>
<dbReference type="Pfam" id="PF00251">
    <property type="entry name" value="Glyco_hydro_32N"/>
    <property type="match status" value="1"/>
</dbReference>
<comment type="similarity">
    <text evidence="1">Belongs to the glycosyl hydrolase 32 family.</text>
</comment>
<evidence type="ECO:0000259" key="4">
    <source>
        <dbReference type="Pfam" id="PF00251"/>
    </source>
</evidence>
<evidence type="ECO:0000313" key="6">
    <source>
        <dbReference type="Proteomes" id="UP000823850"/>
    </source>
</evidence>
<keyword evidence="3" id="KW-0326">Glycosidase</keyword>
<evidence type="ECO:0000256" key="1">
    <source>
        <dbReference type="ARBA" id="ARBA00009902"/>
    </source>
</evidence>
<evidence type="ECO:0000256" key="2">
    <source>
        <dbReference type="ARBA" id="ARBA00022801"/>
    </source>
</evidence>
<protein>
    <submittedName>
        <fullName evidence="5">Glycoside hydrolase family 32 protein</fullName>
    </submittedName>
</protein>
<dbReference type="PANTHER" id="PTHR42800">
    <property type="entry name" value="EXOINULINASE INUD (AFU_ORTHOLOGUE AFUA_5G00480)"/>
    <property type="match status" value="1"/>
</dbReference>
<dbReference type="GO" id="GO:0005987">
    <property type="term" value="P:sucrose catabolic process"/>
    <property type="evidence" value="ECO:0007669"/>
    <property type="project" value="TreeGrafter"/>
</dbReference>
<dbReference type="InterPro" id="IPR013148">
    <property type="entry name" value="Glyco_hydro_32_N"/>
</dbReference>
<dbReference type="GO" id="GO:0005737">
    <property type="term" value="C:cytoplasm"/>
    <property type="evidence" value="ECO:0007669"/>
    <property type="project" value="TreeGrafter"/>
</dbReference>
<evidence type="ECO:0000256" key="3">
    <source>
        <dbReference type="ARBA" id="ARBA00023295"/>
    </source>
</evidence>
<evidence type="ECO:0000313" key="5">
    <source>
        <dbReference type="EMBL" id="HJD39539.1"/>
    </source>
</evidence>
<dbReference type="InterPro" id="IPR001362">
    <property type="entry name" value="Glyco_hydro_32"/>
</dbReference>
<comment type="caution">
    <text evidence="5">The sequence shown here is derived from an EMBL/GenBank/DDBJ whole genome shotgun (WGS) entry which is preliminary data.</text>
</comment>
<proteinExistence type="inferred from homology"/>
<dbReference type="EMBL" id="DWUX01000110">
    <property type="protein sequence ID" value="HJD39539.1"/>
    <property type="molecule type" value="Genomic_DNA"/>
</dbReference>
<reference evidence="5" key="1">
    <citation type="journal article" date="2021" name="PeerJ">
        <title>Extensive microbial diversity within the chicken gut microbiome revealed by metagenomics and culture.</title>
        <authorList>
            <person name="Gilroy R."/>
            <person name="Ravi A."/>
            <person name="Getino M."/>
            <person name="Pursley I."/>
            <person name="Horton D.L."/>
            <person name="Alikhan N.F."/>
            <person name="Baker D."/>
            <person name="Gharbi K."/>
            <person name="Hall N."/>
            <person name="Watson M."/>
            <person name="Adriaenssens E.M."/>
            <person name="Foster-Nyarko E."/>
            <person name="Jarju S."/>
            <person name="Secka A."/>
            <person name="Antonio M."/>
            <person name="Oren A."/>
            <person name="Chaudhuri R.R."/>
            <person name="La Ragione R."/>
            <person name="Hildebrand F."/>
            <person name="Pallen M.J."/>
        </authorList>
    </citation>
    <scope>NUCLEOTIDE SEQUENCE</scope>
    <source>
        <strain evidence="5">ChiW19-6364</strain>
    </source>
</reference>
<feature type="domain" description="Glycosyl hydrolase family 32 N-terminal" evidence="4">
    <location>
        <begin position="92"/>
        <end position="373"/>
    </location>
</feature>
<dbReference type="Proteomes" id="UP000823850">
    <property type="component" value="Unassembled WGS sequence"/>
</dbReference>
<sequence length="518" mass="60201">MKIKITEPYIWLPVDNRREEKKIHFYIDGKKIEEIDIRLGGTDCDFYACCDVSSYLNKTLEIVGHGAEHMLDGIFCWPEKPQHVYPFRPQLHFAPEVGWHNDPNGLIYANGVYHLYYQWNPYGVGWGNMHWGHAVSKDMIRWEHCPVVLKPDETGTAYSGCAIQDKNNLAGFGKDALLYYYTAAGGRNEWSRSRGNLFTQRLAYSLDNGQTLKVSDKFKIEHIVNENRDPKVFYHEPTKAYIQVLYLDENEFVLYRSEDLLEWKEIQRLDFHGMWECPDLFELNVINEDNKKKWVFWSADGYYVIGEFDGYTFKAESSVQNAYSSKLPYAAQSFSGIEGRVVNTAWLRLKNVRGHYCGLMSIPTELALKKTDKGYRMCFRPVRELESYRGKENSFETNPEVIQLKLQGNPVRIDFSWDAPEEGRTKAVIQNIEMTADFNSGCLRFQDRSTGEEISYITLRKGEKTKLSLIIDQEVIEFFGNDGTIYGMAETEENVLKQKLHITMDAPKTSVTWYEYHI</sequence>
<dbReference type="SMART" id="SM00640">
    <property type="entry name" value="Glyco_32"/>
    <property type="match status" value="1"/>
</dbReference>
<keyword evidence="2 5" id="KW-0378">Hydrolase</keyword>
<organism evidence="5 6">
    <name type="scientific">Candidatus Blautia stercoripullorum</name>
    <dbReference type="NCBI Taxonomy" id="2838502"/>
    <lineage>
        <taxon>Bacteria</taxon>
        <taxon>Bacillati</taxon>
        <taxon>Bacillota</taxon>
        <taxon>Clostridia</taxon>
        <taxon>Lachnospirales</taxon>
        <taxon>Lachnospiraceae</taxon>
        <taxon>Blautia</taxon>
    </lineage>
</organism>